<feature type="transmembrane region" description="Helical" evidence="1">
    <location>
        <begin position="94"/>
        <end position="113"/>
    </location>
</feature>
<protein>
    <submittedName>
        <fullName evidence="2">Uncharacterized protein</fullName>
    </submittedName>
</protein>
<keyword evidence="3" id="KW-1185">Reference proteome</keyword>
<dbReference type="KEGG" id="spib:G8759_14920"/>
<keyword evidence="1" id="KW-0812">Transmembrane</keyword>
<dbReference type="RefSeq" id="WP_167209236.1">
    <property type="nucleotide sequence ID" value="NZ_CP050063.1"/>
</dbReference>
<sequence length="184" mass="19754">MQNRRRLTAWVAVVVLIPFVLMLLAVWHWRPGAFVLAVVLLFGGVGLTYELAVKKKMSSKAYRFAVGLALVAVLILLWMNVAVGGILGDDPANMMYFGVLLVGCMGAIIARVEPQGMARALFATAFAMALVPVIALIIGTPAFANGVVAVFGLHASFAMLFVGSALLFRRVAREHKNPDMSPLA</sequence>
<feature type="transmembrane region" description="Helical" evidence="1">
    <location>
        <begin position="7"/>
        <end position="27"/>
    </location>
</feature>
<proteinExistence type="predicted"/>
<evidence type="ECO:0000256" key="1">
    <source>
        <dbReference type="SAM" id="Phobius"/>
    </source>
</evidence>
<keyword evidence="1" id="KW-0472">Membrane</keyword>
<reference evidence="2 3" key="1">
    <citation type="submission" date="2020-03" db="EMBL/GenBank/DDBJ databases">
        <authorList>
            <person name="Kim M.K."/>
        </authorList>
    </citation>
    <scope>NUCLEOTIDE SEQUENCE [LARGE SCALE GENOMIC DNA]</scope>
    <source>
        <strain evidence="2 3">BT328</strain>
    </source>
</reference>
<organism evidence="2 3">
    <name type="scientific">Spirosoma aureum</name>
    <dbReference type="NCBI Taxonomy" id="2692134"/>
    <lineage>
        <taxon>Bacteria</taxon>
        <taxon>Pseudomonadati</taxon>
        <taxon>Bacteroidota</taxon>
        <taxon>Cytophagia</taxon>
        <taxon>Cytophagales</taxon>
        <taxon>Cytophagaceae</taxon>
        <taxon>Spirosoma</taxon>
    </lineage>
</organism>
<keyword evidence="1" id="KW-1133">Transmembrane helix</keyword>
<feature type="transmembrane region" description="Helical" evidence="1">
    <location>
        <begin position="146"/>
        <end position="168"/>
    </location>
</feature>
<feature type="transmembrane region" description="Helical" evidence="1">
    <location>
        <begin position="64"/>
        <end position="88"/>
    </location>
</feature>
<evidence type="ECO:0000313" key="2">
    <source>
        <dbReference type="EMBL" id="QIP13809.1"/>
    </source>
</evidence>
<dbReference type="AlphaFoldDB" id="A0A6G9AN84"/>
<feature type="transmembrane region" description="Helical" evidence="1">
    <location>
        <begin position="120"/>
        <end position="140"/>
    </location>
</feature>
<accession>A0A6G9AN84</accession>
<feature type="transmembrane region" description="Helical" evidence="1">
    <location>
        <begin position="33"/>
        <end position="52"/>
    </location>
</feature>
<dbReference type="EMBL" id="CP050063">
    <property type="protein sequence ID" value="QIP13809.1"/>
    <property type="molecule type" value="Genomic_DNA"/>
</dbReference>
<evidence type="ECO:0000313" key="3">
    <source>
        <dbReference type="Proteomes" id="UP000501802"/>
    </source>
</evidence>
<dbReference type="Proteomes" id="UP000501802">
    <property type="component" value="Chromosome"/>
</dbReference>
<gene>
    <name evidence="2" type="ORF">G8759_14920</name>
</gene>
<name>A0A6G9AN84_9BACT</name>